<reference evidence="2 3" key="1">
    <citation type="submission" date="2018-12" db="EMBL/GenBank/DDBJ databases">
        <authorList>
            <person name="Li F."/>
        </authorList>
    </citation>
    <scope>NUCLEOTIDE SEQUENCE [LARGE SCALE GENOMIC DNA]</scope>
    <source>
        <strain evidence="2 3">11W25H-1</strain>
    </source>
</reference>
<sequence>MSMPGLPPTAFALLGLLVFDADSDADSGADSAGGMTGYELKQRADFTLRYYWVSPAMSQIYTELRRLSAEGYISELPGEGPTRYRVTAEGRDAVERWLFEGEVGFPILKHPVALRLLMGRLSTPERLQEMLEQHLRDLDARRADLQGVRDMLGDDHQRRYAALVAEWGLAYYASESRIVADLRDRLESMD</sequence>
<comment type="caution">
    <text evidence="2">The sequence shown here is derived from an EMBL/GenBank/DDBJ whole genome shotgun (WGS) entry which is preliminary data.</text>
</comment>
<gene>
    <name evidence="2" type="ORF">ELQ90_15435</name>
</gene>
<accession>A0A3S3Z0X1</accession>
<evidence type="ECO:0000313" key="2">
    <source>
        <dbReference type="EMBL" id="RWZ46169.1"/>
    </source>
</evidence>
<dbReference type="Gene3D" id="1.10.10.10">
    <property type="entry name" value="Winged helix-like DNA-binding domain superfamily/Winged helix DNA-binding domain"/>
    <property type="match status" value="1"/>
</dbReference>
<dbReference type="Pfam" id="PF10400">
    <property type="entry name" value="Vir_act_alpha_C"/>
    <property type="match status" value="1"/>
</dbReference>
<dbReference type="InterPro" id="IPR018309">
    <property type="entry name" value="Tscrpt_reg_PadR_C"/>
</dbReference>
<dbReference type="SUPFAM" id="SSF46785">
    <property type="entry name" value="Winged helix' DNA-binding domain"/>
    <property type="match status" value="1"/>
</dbReference>
<name>A0A3S3Z0X1_9MICO</name>
<keyword evidence="3" id="KW-1185">Reference proteome</keyword>
<proteinExistence type="predicted"/>
<feature type="domain" description="Transcription regulator PadR C-terminal" evidence="1">
    <location>
        <begin position="109"/>
        <end position="175"/>
    </location>
</feature>
<dbReference type="EMBL" id="RZNB01000008">
    <property type="protein sequence ID" value="RWZ46169.1"/>
    <property type="molecule type" value="Genomic_DNA"/>
</dbReference>
<evidence type="ECO:0000259" key="1">
    <source>
        <dbReference type="Pfam" id="PF10400"/>
    </source>
</evidence>
<dbReference type="AlphaFoldDB" id="A0A3S3Z0X1"/>
<dbReference type="InterPro" id="IPR036390">
    <property type="entry name" value="WH_DNA-bd_sf"/>
</dbReference>
<dbReference type="OrthoDB" id="3186544at2"/>
<evidence type="ECO:0000313" key="3">
    <source>
        <dbReference type="Proteomes" id="UP000288547"/>
    </source>
</evidence>
<organism evidence="2 3">
    <name type="scientific">Labedella phragmitis</name>
    <dbReference type="NCBI Taxonomy" id="2498849"/>
    <lineage>
        <taxon>Bacteria</taxon>
        <taxon>Bacillati</taxon>
        <taxon>Actinomycetota</taxon>
        <taxon>Actinomycetes</taxon>
        <taxon>Micrococcales</taxon>
        <taxon>Microbacteriaceae</taxon>
        <taxon>Labedella</taxon>
    </lineage>
</organism>
<protein>
    <submittedName>
        <fullName evidence="2">PadR family transcriptional regulator</fullName>
    </submittedName>
</protein>
<dbReference type="InterPro" id="IPR036388">
    <property type="entry name" value="WH-like_DNA-bd_sf"/>
</dbReference>
<dbReference type="Proteomes" id="UP000288547">
    <property type="component" value="Unassembled WGS sequence"/>
</dbReference>